<dbReference type="Pfam" id="PF14200">
    <property type="entry name" value="RicinB_lectin_2"/>
    <property type="match status" value="1"/>
</dbReference>
<evidence type="ECO:0000313" key="3">
    <source>
        <dbReference type="Proteomes" id="UP000037084"/>
    </source>
</evidence>
<dbReference type="PATRIC" id="fig|1961.12.peg.7854"/>
<dbReference type="Gene3D" id="2.80.10.50">
    <property type="match status" value="1"/>
</dbReference>
<proteinExistence type="predicted"/>
<gene>
    <name evidence="2" type="ORF">ADK75_35645</name>
</gene>
<dbReference type="EMBL" id="LGUV01000384">
    <property type="protein sequence ID" value="KOG44445.1"/>
    <property type="molecule type" value="Genomic_DNA"/>
</dbReference>
<evidence type="ECO:0000313" key="2">
    <source>
        <dbReference type="EMBL" id="KOG44445.1"/>
    </source>
</evidence>
<dbReference type="Proteomes" id="UP000037084">
    <property type="component" value="Unassembled WGS sequence"/>
</dbReference>
<sequence>MLFSGLLLAPTAGAAGVPAPGLRPLTTFDDVDKNGAQVTYGPYFIWAVHSGKCLDVEGGTGATGDGVNVFQWSCLGSGQINQQWAFSVD</sequence>
<dbReference type="CDD" id="cd00161">
    <property type="entry name" value="beta-trefoil_Ricin-like"/>
    <property type="match status" value="1"/>
</dbReference>
<evidence type="ECO:0000259" key="1">
    <source>
        <dbReference type="Pfam" id="PF14200"/>
    </source>
</evidence>
<comment type="caution">
    <text evidence="2">The sequence shown here is derived from an EMBL/GenBank/DDBJ whole genome shotgun (WGS) entry which is preliminary data.</text>
</comment>
<dbReference type="InterPro" id="IPR035992">
    <property type="entry name" value="Ricin_B-like_lectins"/>
</dbReference>
<dbReference type="SUPFAM" id="SSF50370">
    <property type="entry name" value="Ricin B-like lectins"/>
    <property type="match status" value="1"/>
</dbReference>
<dbReference type="PROSITE" id="PS50231">
    <property type="entry name" value="RICIN_B_LECTIN"/>
    <property type="match status" value="1"/>
</dbReference>
<dbReference type="InterPro" id="IPR000772">
    <property type="entry name" value="Ricin_B_lectin"/>
</dbReference>
<reference evidence="3" key="1">
    <citation type="submission" date="2015-07" db="EMBL/GenBank/DDBJ databases">
        <authorList>
            <consortium name="Consortium for Microbial Forensics and Genomics (microFORGE)"/>
            <person name="Knight B.M."/>
            <person name="Roberts D.P."/>
            <person name="Lin D."/>
            <person name="Hari K."/>
            <person name="Fletcher J."/>
            <person name="Melcher U."/>
            <person name="Blagden T."/>
            <person name="Winegar R.A."/>
        </authorList>
    </citation>
    <scope>NUCLEOTIDE SEQUENCE [LARGE SCALE GENOMIC DNA]</scope>
    <source>
        <strain evidence="3">NRRL B-1447</strain>
    </source>
</reference>
<accession>A0A0L8M252</accession>
<feature type="domain" description="Ricin B lectin" evidence="1">
    <location>
        <begin position="39"/>
        <end position="86"/>
    </location>
</feature>
<name>A0A0L8M252_STRVG</name>
<protein>
    <recommendedName>
        <fullName evidence="1">Ricin B lectin domain-containing protein</fullName>
    </recommendedName>
</protein>
<dbReference type="AlphaFoldDB" id="A0A0L8M252"/>
<organism evidence="2 3">
    <name type="scientific">Streptomyces virginiae</name>
    <name type="common">Streptomyces cinnamonensis</name>
    <dbReference type="NCBI Taxonomy" id="1961"/>
    <lineage>
        <taxon>Bacteria</taxon>
        <taxon>Bacillati</taxon>
        <taxon>Actinomycetota</taxon>
        <taxon>Actinomycetes</taxon>
        <taxon>Kitasatosporales</taxon>
        <taxon>Streptomycetaceae</taxon>
        <taxon>Streptomyces</taxon>
    </lineage>
</organism>